<dbReference type="EMBL" id="CAOQHR010000004">
    <property type="protein sequence ID" value="CAI6333761.1"/>
    <property type="molecule type" value="Genomic_DNA"/>
</dbReference>
<keyword evidence="3" id="KW-1185">Reference proteome</keyword>
<evidence type="ECO:0000313" key="3">
    <source>
        <dbReference type="Proteomes" id="UP001152607"/>
    </source>
</evidence>
<reference evidence="2" key="1">
    <citation type="submission" date="2023-01" db="EMBL/GenBank/DDBJ databases">
        <authorList>
            <person name="Van Ghelder C."/>
            <person name="Rancurel C."/>
        </authorList>
    </citation>
    <scope>NUCLEOTIDE SEQUENCE</scope>
    <source>
        <strain evidence="2">CNCM I-4278</strain>
    </source>
</reference>
<dbReference type="Proteomes" id="UP001152607">
    <property type="component" value="Unassembled WGS sequence"/>
</dbReference>
<feature type="region of interest" description="Disordered" evidence="1">
    <location>
        <begin position="298"/>
        <end position="345"/>
    </location>
</feature>
<feature type="compositionally biased region" description="Polar residues" evidence="1">
    <location>
        <begin position="31"/>
        <end position="40"/>
    </location>
</feature>
<feature type="region of interest" description="Disordered" evidence="1">
    <location>
        <begin position="1"/>
        <end position="40"/>
    </location>
</feature>
<gene>
    <name evidence="2" type="ORF">PDIGIT_LOCUS6810</name>
</gene>
<accession>A0A9W4UF50</accession>
<evidence type="ECO:0000313" key="2">
    <source>
        <dbReference type="EMBL" id="CAI6333761.1"/>
    </source>
</evidence>
<evidence type="ECO:0000256" key="1">
    <source>
        <dbReference type="SAM" id="MobiDB-lite"/>
    </source>
</evidence>
<dbReference type="OrthoDB" id="3797007at2759"/>
<dbReference type="AlphaFoldDB" id="A0A9W4UF50"/>
<feature type="region of interest" description="Disordered" evidence="1">
    <location>
        <begin position="184"/>
        <end position="223"/>
    </location>
</feature>
<sequence length="401" mass="44897">MDRYTHPQDIPIDPRLFEPIENTPSDPNPPINTGANDAASQSMTLPPLHLDKHPTIPNLYKTFVEGFQQGKPNEVQLEHAKQLASALLEHYYPKSQGFSVDPVSSIDIARNGWNFWLAPADYQPFPQHGTNSGGPLDPSKPFMPDAEGNEPAAPNYTDVYVDDQHLIEPELITFFRVSSEQEFYEDGDDNNNSSKGPGEPVSDPSTSSSATNQQQQPLTRRTIKKQISHTYFAILMDDLSTFDRWVPDHMQRHDKLVSNPRQDILRYALGVLAGISKGYGFLLLGPRLEVYNYDWQGQRRNEDDPNSAAVAGSSKNKKGKKSKKSKSEPKTNCTRFVKGADPEPMSQLDGPKWFVDVREEGLDGVQTLMGDVVERDVEYQDNFVCDGSRLDWGDEEGVAEA</sequence>
<proteinExistence type="predicted"/>
<organism evidence="2 3">
    <name type="scientific">Periconia digitata</name>
    <dbReference type="NCBI Taxonomy" id="1303443"/>
    <lineage>
        <taxon>Eukaryota</taxon>
        <taxon>Fungi</taxon>
        <taxon>Dikarya</taxon>
        <taxon>Ascomycota</taxon>
        <taxon>Pezizomycotina</taxon>
        <taxon>Dothideomycetes</taxon>
        <taxon>Pleosporomycetidae</taxon>
        <taxon>Pleosporales</taxon>
        <taxon>Massarineae</taxon>
        <taxon>Periconiaceae</taxon>
        <taxon>Periconia</taxon>
    </lineage>
</organism>
<feature type="region of interest" description="Disordered" evidence="1">
    <location>
        <begin position="126"/>
        <end position="154"/>
    </location>
</feature>
<feature type="compositionally biased region" description="Low complexity" evidence="1">
    <location>
        <begin position="205"/>
        <end position="216"/>
    </location>
</feature>
<feature type="compositionally biased region" description="Basic residues" evidence="1">
    <location>
        <begin position="315"/>
        <end position="324"/>
    </location>
</feature>
<protein>
    <submittedName>
        <fullName evidence="2">Uncharacterized protein</fullName>
    </submittedName>
</protein>
<comment type="caution">
    <text evidence="2">The sequence shown here is derived from an EMBL/GenBank/DDBJ whole genome shotgun (WGS) entry which is preliminary data.</text>
</comment>
<name>A0A9W4UF50_9PLEO</name>